<dbReference type="InterPro" id="IPR013766">
    <property type="entry name" value="Thioredoxin_domain"/>
</dbReference>
<dbReference type="InterPro" id="IPR050455">
    <property type="entry name" value="Tpx_Peroxidase_subfamily"/>
</dbReference>
<evidence type="ECO:0000313" key="4">
    <source>
        <dbReference type="EMBL" id="MEK8088703.1"/>
    </source>
</evidence>
<name>A0ABU9D577_9PROT</name>
<reference evidence="4 5" key="1">
    <citation type="submission" date="2024-04" db="EMBL/GenBank/DDBJ databases">
        <authorList>
            <person name="Abashina T."/>
            <person name="Shaikin A."/>
        </authorList>
    </citation>
    <scope>NUCLEOTIDE SEQUENCE [LARGE SCALE GENOMIC DNA]</scope>
    <source>
        <strain evidence="4 5">AAFK</strain>
    </source>
</reference>
<keyword evidence="4" id="KW-0575">Peroxidase</keyword>
<dbReference type="PROSITE" id="PS51352">
    <property type="entry name" value="THIOREDOXIN_2"/>
    <property type="match status" value="1"/>
</dbReference>
<evidence type="ECO:0000256" key="1">
    <source>
        <dbReference type="ARBA" id="ARBA00023157"/>
    </source>
</evidence>
<comment type="caution">
    <text evidence="4">The sequence shown here is derived from an EMBL/GenBank/DDBJ whole genome shotgun (WGS) entry which is preliminary data.</text>
</comment>
<dbReference type="PANTHER" id="PTHR43110:SF1">
    <property type="entry name" value="THIOL PEROXIDASE"/>
    <property type="match status" value="1"/>
</dbReference>
<dbReference type="SUPFAM" id="SSF52833">
    <property type="entry name" value="Thioredoxin-like"/>
    <property type="match status" value="1"/>
</dbReference>
<sequence>MQERANEVTLQGTPITLLGPALQVGDVAPVFTARSGLEDISSDRWAGRPRLISSVPSLDTPVCAKQAARFNEAVSDLDVAVIVISQDLPFAQTRFREVNGMRNVTFLSDYKDNDFGYKYGVYIKEHGLDHRAVFVIDAGDRISYVEYVPELTQHPNYAAALDAVKKLL</sequence>
<keyword evidence="5" id="KW-1185">Reference proteome</keyword>
<dbReference type="InterPro" id="IPR002065">
    <property type="entry name" value="TPX"/>
</dbReference>
<gene>
    <name evidence="4" type="primary">tpx</name>
    <name evidence="4" type="ORF">WOB96_02885</name>
</gene>
<keyword evidence="2" id="KW-0676">Redox-active center</keyword>
<evidence type="ECO:0000256" key="2">
    <source>
        <dbReference type="ARBA" id="ARBA00023284"/>
    </source>
</evidence>
<dbReference type="InterPro" id="IPR036249">
    <property type="entry name" value="Thioredoxin-like_sf"/>
</dbReference>
<dbReference type="EMBL" id="JBBPCO010000002">
    <property type="protein sequence ID" value="MEK8088703.1"/>
    <property type="molecule type" value="Genomic_DNA"/>
</dbReference>
<dbReference type="PANTHER" id="PTHR43110">
    <property type="entry name" value="THIOL PEROXIDASE"/>
    <property type="match status" value="1"/>
</dbReference>
<evidence type="ECO:0000313" key="5">
    <source>
        <dbReference type="Proteomes" id="UP001446205"/>
    </source>
</evidence>
<protein>
    <submittedName>
        <fullName evidence="4">Thiol peroxidase</fullName>
        <ecNumber evidence="4">1.11.1.-</ecNumber>
    </submittedName>
</protein>
<dbReference type="GO" id="GO:0004601">
    <property type="term" value="F:peroxidase activity"/>
    <property type="evidence" value="ECO:0007669"/>
    <property type="project" value="UniProtKB-KW"/>
</dbReference>
<dbReference type="Gene3D" id="3.40.30.10">
    <property type="entry name" value="Glutaredoxin"/>
    <property type="match status" value="1"/>
</dbReference>
<dbReference type="RefSeq" id="WP_341369769.1">
    <property type="nucleotide sequence ID" value="NZ_JBBPCO010000002.1"/>
</dbReference>
<proteinExistence type="predicted"/>
<feature type="domain" description="Thioredoxin" evidence="3">
    <location>
        <begin position="22"/>
        <end position="168"/>
    </location>
</feature>
<dbReference type="EC" id="1.11.1.-" evidence="4"/>
<keyword evidence="4" id="KW-0560">Oxidoreductase</keyword>
<accession>A0ABU9D577</accession>
<dbReference type="Pfam" id="PF08534">
    <property type="entry name" value="Redoxin"/>
    <property type="match status" value="1"/>
</dbReference>
<dbReference type="Proteomes" id="UP001446205">
    <property type="component" value="Unassembled WGS sequence"/>
</dbReference>
<evidence type="ECO:0000259" key="3">
    <source>
        <dbReference type="PROSITE" id="PS51352"/>
    </source>
</evidence>
<dbReference type="InterPro" id="IPR013740">
    <property type="entry name" value="Redoxin"/>
</dbReference>
<keyword evidence="1" id="KW-1015">Disulfide bond</keyword>
<dbReference type="CDD" id="cd03014">
    <property type="entry name" value="PRX_Atyp2cys"/>
    <property type="match status" value="1"/>
</dbReference>
<organism evidence="4 5">
    <name type="scientific">Thermithiobacillus plumbiphilus</name>
    <dbReference type="NCBI Taxonomy" id="1729899"/>
    <lineage>
        <taxon>Bacteria</taxon>
        <taxon>Pseudomonadati</taxon>
        <taxon>Pseudomonadota</taxon>
        <taxon>Acidithiobacillia</taxon>
        <taxon>Acidithiobacillales</taxon>
        <taxon>Thermithiobacillaceae</taxon>
        <taxon>Thermithiobacillus</taxon>
    </lineage>
</organism>
<dbReference type="NCBIfam" id="NF001808">
    <property type="entry name" value="PRK00522.1"/>
    <property type="match status" value="1"/>
</dbReference>